<dbReference type="GO" id="GO:0042597">
    <property type="term" value="C:periplasmic space"/>
    <property type="evidence" value="ECO:0007669"/>
    <property type="project" value="UniProtKB-ARBA"/>
</dbReference>
<keyword evidence="3 4" id="KW-0732">Signal</keyword>
<dbReference type="PANTHER" id="PTHR30290">
    <property type="entry name" value="PERIPLASMIC BINDING COMPONENT OF ABC TRANSPORTER"/>
    <property type="match status" value="1"/>
</dbReference>
<dbReference type="GO" id="GO:1904680">
    <property type="term" value="F:peptide transmembrane transporter activity"/>
    <property type="evidence" value="ECO:0007669"/>
    <property type="project" value="TreeGrafter"/>
</dbReference>
<dbReference type="InterPro" id="IPR000914">
    <property type="entry name" value="SBP_5_dom"/>
</dbReference>
<evidence type="ECO:0000313" key="6">
    <source>
        <dbReference type="EMBL" id="BAS28071.1"/>
    </source>
</evidence>
<evidence type="ECO:0000256" key="3">
    <source>
        <dbReference type="ARBA" id="ARBA00022729"/>
    </source>
</evidence>
<dbReference type="GO" id="GO:0043190">
    <property type="term" value="C:ATP-binding cassette (ABC) transporter complex"/>
    <property type="evidence" value="ECO:0007669"/>
    <property type="project" value="InterPro"/>
</dbReference>
<comment type="similarity">
    <text evidence="1">Belongs to the bacterial solute-binding protein 5 family.</text>
</comment>
<dbReference type="STRING" id="1555112.LIP_2230"/>
<dbReference type="Gene3D" id="3.40.190.10">
    <property type="entry name" value="Periplasmic binding protein-like II"/>
    <property type="match status" value="1"/>
</dbReference>
<dbReference type="Gene3D" id="3.10.105.10">
    <property type="entry name" value="Dipeptide-binding Protein, Domain 3"/>
    <property type="match status" value="1"/>
</dbReference>
<dbReference type="GO" id="GO:0015833">
    <property type="term" value="P:peptide transport"/>
    <property type="evidence" value="ECO:0007669"/>
    <property type="project" value="TreeGrafter"/>
</dbReference>
<dbReference type="PIRSF" id="PIRSF002741">
    <property type="entry name" value="MppA"/>
    <property type="match status" value="1"/>
</dbReference>
<keyword evidence="2" id="KW-0813">Transport</keyword>
<proteinExistence type="inferred from homology"/>
<evidence type="ECO:0000256" key="2">
    <source>
        <dbReference type="ARBA" id="ARBA00022448"/>
    </source>
</evidence>
<dbReference type="SUPFAM" id="SSF53850">
    <property type="entry name" value="Periplasmic binding protein-like II"/>
    <property type="match status" value="1"/>
</dbReference>
<dbReference type="KEGG" id="lpil:LIP_2230"/>
<dbReference type="InterPro" id="IPR039424">
    <property type="entry name" value="SBP_5"/>
</dbReference>
<keyword evidence="7" id="KW-1185">Reference proteome</keyword>
<reference evidence="7" key="2">
    <citation type="journal article" date="2016" name="Int. J. Syst. Evol. Microbiol.">
        <title>Complete genome sequence and cell structure of Limnochorda pilosa, a Gram-negative spore-former within the phylum Firmicutes.</title>
        <authorList>
            <person name="Watanabe M."/>
            <person name="Kojima H."/>
            <person name="Fukui M."/>
        </authorList>
    </citation>
    <scope>NUCLEOTIDE SEQUENCE [LARGE SCALE GENOMIC DNA]</scope>
    <source>
        <strain evidence="7">HC45</strain>
    </source>
</reference>
<dbReference type="RefSeq" id="WP_082726169.1">
    <property type="nucleotide sequence ID" value="NZ_AP014924.1"/>
</dbReference>
<feature type="signal peptide" evidence="4">
    <location>
        <begin position="1"/>
        <end position="31"/>
    </location>
</feature>
<dbReference type="PANTHER" id="PTHR30290:SF9">
    <property type="entry name" value="OLIGOPEPTIDE-BINDING PROTEIN APPA"/>
    <property type="match status" value="1"/>
</dbReference>
<name>A0A0K2SLS0_LIMPI</name>
<protein>
    <submittedName>
        <fullName evidence="6">Peptide ABC transporter substrate-binding protein</fullName>
    </submittedName>
</protein>
<dbReference type="EMBL" id="AP014924">
    <property type="protein sequence ID" value="BAS28071.1"/>
    <property type="molecule type" value="Genomic_DNA"/>
</dbReference>
<dbReference type="AlphaFoldDB" id="A0A0K2SLS0"/>
<sequence length="530" mass="57887">MQSIARGSCSWAIAVLAAAAIFLAGAGAAQAAGLVYAQEVPVVELDPLAGYVNAPSPYEVGLVLYEGLVRFDADLRFEPALATEWSVSDGGLTWTFRLRRGVRFHDGTAFDAEAVRFNLERSMDPKQNPLNRPLWDPLESVRVIDPHTVSITTKKPFPTLLNTLAHGSAAIVSPSAVARYGKAYDQHPVGTGPFQLRSFHPGSEVTVERFDGYWGPAAGVDEITFRYIPDVTSRVGLLLAGQVDVAAAVTPQDTVRLASDRRVQVISQPTLRTVGIGIHVLNPDLQDPRVRLALNHAVDKEGIARAIFMGQAQVLESPLAPDATGYRDIGRRAYDPDRARALLAEAGWTPGPSGMVQKNGRTLTLTFITSEGSYPNDLVVVQAVTHQLRKVGVDVNIHKVDRAGYWDYLKVPAEDAGFDLFIWAFNPSNGDGGYALSSLFLSNKDPLGVPTVWNIGRYANPQVDRLLTQSDQTVDPARRNELLGEVQRILMEENPYIWLYAEMRLVAARSDVNGLVVLPTLFTDLRQAGR</sequence>
<reference evidence="7" key="1">
    <citation type="submission" date="2015-07" db="EMBL/GenBank/DDBJ databases">
        <title>Complete genome sequence and phylogenetic analysis of Limnochorda pilosa.</title>
        <authorList>
            <person name="Watanabe M."/>
            <person name="Kojima H."/>
            <person name="Fukui M."/>
        </authorList>
    </citation>
    <scope>NUCLEOTIDE SEQUENCE [LARGE SCALE GENOMIC DNA]</scope>
    <source>
        <strain evidence="7">HC45</strain>
    </source>
</reference>
<gene>
    <name evidence="6" type="ORF">LIP_2230</name>
</gene>
<dbReference type="InterPro" id="IPR030678">
    <property type="entry name" value="Peptide/Ni-bd"/>
</dbReference>
<feature type="domain" description="Solute-binding protein family 5" evidence="5">
    <location>
        <begin position="77"/>
        <end position="444"/>
    </location>
</feature>
<dbReference type="Proteomes" id="UP000065807">
    <property type="component" value="Chromosome"/>
</dbReference>
<feature type="chain" id="PRO_5005487035" evidence="4">
    <location>
        <begin position="32"/>
        <end position="530"/>
    </location>
</feature>
<evidence type="ECO:0000313" key="7">
    <source>
        <dbReference type="Proteomes" id="UP000065807"/>
    </source>
</evidence>
<evidence type="ECO:0000256" key="4">
    <source>
        <dbReference type="SAM" id="SignalP"/>
    </source>
</evidence>
<organism evidence="6 7">
    <name type="scientific">Limnochorda pilosa</name>
    <dbReference type="NCBI Taxonomy" id="1555112"/>
    <lineage>
        <taxon>Bacteria</taxon>
        <taxon>Bacillati</taxon>
        <taxon>Bacillota</taxon>
        <taxon>Limnochordia</taxon>
        <taxon>Limnochordales</taxon>
        <taxon>Limnochordaceae</taxon>
        <taxon>Limnochorda</taxon>
    </lineage>
</organism>
<dbReference type="OrthoDB" id="9796817at2"/>
<accession>A0A0K2SLS0</accession>
<evidence type="ECO:0000259" key="5">
    <source>
        <dbReference type="Pfam" id="PF00496"/>
    </source>
</evidence>
<dbReference type="Pfam" id="PF00496">
    <property type="entry name" value="SBP_bac_5"/>
    <property type="match status" value="1"/>
</dbReference>
<evidence type="ECO:0000256" key="1">
    <source>
        <dbReference type="ARBA" id="ARBA00005695"/>
    </source>
</evidence>
<dbReference type="Gene3D" id="3.90.76.10">
    <property type="entry name" value="Dipeptide-binding Protein, Domain 1"/>
    <property type="match status" value="1"/>
</dbReference>